<reference evidence="1 2" key="1">
    <citation type="submission" date="2024-02" db="EMBL/GenBank/DDBJ databases">
        <title>The Genome Sequence of Enterococcus sp. DIV0159.</title>
        <authorList>
            <person name="Earl A."/>
            <person name="Manson A."/>
            <person name="Gilmore M."/>
            <person name="Sanders J."/>
            <person name="Shea T."/>
            <person name="Howe W."/>
            <person name="Livny J."/>
            <person name="Cuomo C."/>
            <person name="Neafsey D."/>
            <person name="Birren B."/>
        </authorList>
    </citation>
    <scope>NUCLEOTIDE SEQUENCE [LARGE SCALE GENOMIC DNA]</scope>
    <source>
        <strain evidence="1 2">665A</strain>
    </source>
</reference>
<protein>
    <submittedName>
        <fullName evidence="1">Uncharacterized protein</fullName>
    </submittedName>
</protein>
<evidence type="ECO:0000313" key="2">
    <source>
        <dbReference type="Proteomes" id="UP000664357"/>
    </source>
</evidence>
<dbReference type="RefSeq" id="WP_207704573.1">
    <property type="nucleotide sequence ID" value="NZ_JAFREL020000004.1"/>
</dbReference>
<accession>A0ABV0EVW7</accession>
<comment type="caution">
    <text evidence="1">The sequence shown here is derived from an EMBL/GenBank/DDBJ whole genome shotgun (WGS) entry which is preliminary data.</text>
</comment>
<gene>
    <name evidence="1" type="ORF">JZO67_004037</name>
</gene>
<dbReference type="Proteomes" id="UP000664357">
    <property type="component" value="Unassembled WGS sequence"/>
</dbReference>
<organism evidence="1 2">
    <name type="scientific">Candidatus Enterococcus ferrettii</name>
    <dbReference type="NCBI Taxonomy" id="2815324"/>
    <lineage>
        <taxon>Bacteria</taxon>
        <taxon>Bacillati</taxon>
        <taxon>Bacillota</taxon>
        <taxon>Bacilli</taxon>
        <taxon>Lactobacillales</taxon>
        <taxon>Enterococcaceae</taxon>
        <taxon>Enterococcus</taxon>
    </lineage>
</organism>
<dbReference type="EMBL" id="JAFREL020000004">
    <property type="protein sequence ID" value="MEO1772055.1"/>
    <property type="molecule type" value="Genomic_DNA"/>
</dbReference>
<evidence type="ECO:0000313" key="1">
    <source>
        <dbReference type="EMBL" id="MEO1772055.1"/>
    </source>
</evidence>
<keyword evidence="2" id="KW-1185">Reference proteome</keyword>
<proteinExistence type="predicted"/>
<sequence>MAEFEKDFMLRQAKDLAKGLGKFLEQESIDEILQMDQASNQKQPLDQFIENELERFKEEQEAASKDSLSGKT</sequence>
<name>A0ABV0EVW7_9ENTE</name>